<dbReference type="Pfam" id="PF02518">
    <property type="entry name" value="HATPase_c"/>
    <property type="match status" value="1"/>
</dbReference>
<dbReference type="PRINTS" id="PR00344">
    <property type="entry name" value="BCTRLSENSOR"/>
</dbReference>
<dbReference type="RefSeq" id="WP_008734720.1">
    <property type="nucleotide sequence ID" value="NZ_CP004387.1"/>
</dbReference>
<gene>
    <name evidence="21" type="ORF">S7S_17740</name>
</gene>
<keyword evidence="9" id="KW-0808">Transferase</keyword>
<evidence type="ECO:0000256" key="3">
    <source>
        <dbReference type="ARBA" id="ARBA00012438"/>
    </source>
</evidence>
<evidence type="ECO:0000256" key="2">
    <source>
        <dbReference type="ARBA" id="ARBA00004236"/>
    </source>
</evidence>
<dbReference type="EMBL" id="CP004387">
    <property type="protein sequence ID" value="AJD49960.1"/>
    <property type="molecule type" value="Genomic_DNA"/>
</dbReference>
<dbReference type="PANTHER" id="PTHR45453:SF1">
    <property type="entry name" value="PHOSPHATE REGULON SENSOR PROTEIN PHOR"/>
    <property type="match status" value="1"/>
</dbReference>
<keyword evidence="22" id="KW-1185">Reference proteome</keyword>
<dbReference type="GO" id="GO:0000155">
    <property type="term" value="F:phosphorelay sensor kinase activity"/>
    <property type="evidence" value="ECO:0007669"/>
    <property type="project" value="InterPro"/>
</dbReference>
<keyword evidence="6" id="KW-1003">Cell membrane</keyword>
<keyword evidence="12 21" id="KW-0418">Kinase</keyword>
<dbReference type="SUPFAM" id="SSF55874">
    <property type="entry name" value="ATPase domain of HSP90 chaperone/DNA topoisomerase II/histidine kinase"/>
    <property type="match status" value="1"/>
</dbReference>
<keyword evidence="10 18" id="KW-0812">Transmembrane</keyword>
<evidence type="ECO:0000256" key="15">
    <source>
        <dbReference type="ARBA" id="ARBA00023012"/>
    </source>
</evidence>
<evidence type="ECO:0000256" key="11">
    <source>
        <dbReference type="ARBA" id="ARBA00022741"/>
    </source>
</evidence>
<dbReference type="CDD" id="cd00082">
    <property type="entry name" value="HisKA"/>
    <property type="match status" value="1"/>
</dbReference>
<dbReference type="Proteomes" id="UP000006764">
    <property type="component" value="Chromosome"/>
</dbReference>
<dbReference type="Pfam" id="PF00512">
    <property type="entry name" value="HisKA"/>
    <property type="match status" value="1"/>
</dbReference>
<dbReference type="InterPro" id="IPR050351">
    <property type="entry name" value="BphY/WalK/GraS-like"/>
</dbReference>
<dbReference type="NCBIfam" id="TIGR02966">
    <property type="entry name" value="phoR_proteo"/>
    <property type="match status" value="1"/>
</dbReference>
<keyword evidence="7" id="KW-0597">Phosphoprotein</keyword>
<dbReference type="PROSITE" id="PS50112">
    <property type="entry name" value="PAS"/>
    <property type="match status" value="1"/>
</dbReference>
<comment type="catalytic activity">
    <reaction evidence="1">
        <text>ATP + protein L-histidine = ADP + protein N-phospho-L-histidine.</text>
        <dbReference type="EC" id="2.7.13.3"/>
    </reaction>
</comment>
<dbReference type="Pfam" id="PF00989">
    <property type="entry name" value="PAS"/>
    <property type="match status" value="1"/>
</dbReference>
<keyword evidence="11" id="KW-0547">Nucleotide-binding</keyword>
<organism evidence="21 22">
    <name type="scientific">Isoalcanivorax pacificus W11-5</name>
    <dbReference type="NCBI Taxonomy" id="391936"/>
    <lineage>
        <taxon>Bacteria</taxon>
        <taxon>Pseudomonadati</taxon>
        <taxon>Pseudomonadota</taxon>
        <taxon>Gammaproteobacteria</taxon>
        <taxon>Oceanospirillales</taxon>
        <taxon>Alcanivoracaceae</taxon>
        <taxon>Isoalcanivorax</taxon>
    </lineage>
</organism>
<dbReference type="AlphaFoldDB" id="A0A0B4XTF7"/>
<sequence length="438" mass="50087">MNFTANTELRRIALLLVIGFALSWYLGTLWPAALLPIAYIGYSFGQLVRFHRWIMRYPDDWEPPEGTGAWGELFDAIYRMLRKEYAARDDLQQLISRAESSVTALRDAVVVVDKRGRLEYWNLAAERLLGFRAPQDRRQTFTNLVRDPRFVTYLQAGNFEQPIDLPSPLDDNVQLEYTITRFGAGEWLVLVRDVTRLHNLEQMRKDFVANVSHELKTPLTVLKGYLETLIDTMPPEQKRVHRALLQMNQQSQRMEALINDLLLLARLEGTEADKHNQRVQIAPMLRRLRQDGQATDPEKNHELHLEVDPSATVFGDPAELQSAFGNLITNAVKYTPQNGRIEIRWWEDDRGGHLSVHDNGVGIDPRHIPRLTERFYRPDSSRVTQTGGTGLGLAIVKHVLIRHNARLEIQSQPGKGSTFTCHFPPHRLAPAQSVEEAG</sequence>
<evidence type="ECO:0000256" key="12">
    <source>
        <dbReference type="ARBA" id="ARBA00022777"/>
    </source>
</evidence>
<dbReference type="OrthoDB" id="9813151at2"/>
<dbReference type="Gene3D" id="3.30.565.10">
    <property type="entry name" value="Histidine kinase-like ATPase, C-terminal domain"/>
    <property type="match status" value="1"/>
</dbReference>
<evidence type="ECO:0000256" key="8">
    <source>
        <dbReference type="ARBA" id="ARBA00022592"/>
    </source>
</evidence>
<dbReference type="SUPFAM" id="SSF47384">
    <property type="entry name" value="Homodimeric domain of signal transducing histidine kinase"/>
    <property type="match status" value="1"/>
</dbReference>
<dbReference type="InterPro" id="IPR036890">
    <property type="entry name" value="HATPase_C_sf"/>
</dbReference>
<dbReference type="STRING" id="391936.S7S_17740"/>
<dbReference type="InterPro" id="IPR000014">
    <property type="entry name" value="PAS"/>
</dbReference>
<evidence type="ECO:0000256" key="4">
    <source>
        <dbReference type="ARBA" id="ARBA00019665"/>
    </source>
</evidence>
<dbReference type="InterPro" id="IPR003594">
    <property type="entry name" value="HATPase_dom"/>
</dbReference>
<evidence type="ECO:0000256" key="10">
    <source>
        <dbReference type="ARBA" id="ARBA00022692"/>
    </source>
</evidence>
<dbReference type="HOGENOM" id="CLU_000445_89_2_6"/>
<dbReference type="CDD" id="cd00130">
    <property type="entry name" value="PAS"/>
    <property type="match status" value="1"/>
</dbReference>
<accession>A0A0B4XTF7</accession>
<dbReference type="GO" id="GO:0006355">
    <property type="term" value="P:regulation of DNA-templated transcription"/>
    <property type="evidence" value="ECO:0007669"/>
    <property type="project" value="InterPro"/>
</dbReference>
<dbReference type="SMART" id="SM00387">
    <property type="entry name" value="HATPase_c"/>
    <property type="match status" value="1"/>
</dbReference>
<dbReference type="GO" id="GO:0006817">
    <property type="term" value="P:phosphate ion transport"/>
    <property type="evidence" value="ECO:0007669"/>
    <property type="project" value="UniProtKB-KW"/>
</dbReference>
<evidence type="ECO:0000256" key="16">
    <source>
        <dbReference type="ARBA" id="ARBA00023136"/>
    </source>
</evidence>
<dbReference type="EC" id="2.7.13.3" evidence="3"/>
<protein>
    <recommendedName>
        <fullName evidence="4">Phosphate regulon sensor protein PhoR</fullName>
        <ecNumber evidence="3">2.7.13.3</ecNumber>
    </recommendedName>
</protein>
<evidence type="ECO:0000313" key="21">
    <source>
        <dbReference type="EMBL" id="AJD49960.1"/>
    </source>
</evidence>
<name>A0A0B4XTF7_9GAMM</name>
<dbReference type="InterPro" id="IPR036097">
    <property type="entry name" value="HisK_dim/P_sf"/>
</dbReference>
<proteinExistence type="predicted"/>
<dbReference type="SMART" id="SM00091">
    <property type="entry name" value="PAS"/>
    <property type="match status" value="1"/>
</dbReference>
<dbReference type="SUPFAM" id="SSF55785">
    <property type="entry name" value="PYP-like sensor domain (PAS domain)"/>
    <property type="match status" value="1"/>
</dbReference>
<evidence type="ECO:0000256" key="7">
    <source>
        <dbReference type="ARBA" id="ARBA00022553"/>
    </source>
</evidence>
<keyword evidence="13" id="KW-0067">ATP-binding</keyword>
<keyword evidence="15" id="KW-0902">Two-component regulatory system</keyword>
<dbReference type="InterPro" id="IPR021766">
    <property type="entry name" value="PhoR_N"/>
</dbReference>
<dbReference type="FunFam" id="3.30.565.10:FF:000032">
    <property type="entry name" value="Phosphate regulon sensor histidine kinase PhoR"/>
    <property type="match status" value="1"/>
</dbReference>
<evidence type="ECO:0000256" key="6">
    <source>
        <dbReference type="ARBA" id="ARBA00022475"/>
    </source>
</evidence>
<evidence type="ECO:0000256" key="18">
    <source>
        <dbReference type="SAM" id="Phobius"/>
    </source>
</evidence>
<dbReference type="Pfam" id="PF11808">
    <property type="entry name" value="PhoR"/>
    <property type="match status" value="1"/>
</dbReference>
<evidence type="ECO:0000256" key="14">
    <source>
        <dbReference type="ARBA" id="ARBA00022989"/>
    </source>
</evidence>
<dbReference type="PANTHER" id="PTHR45453">
    <property type="entry name" value="PHOSPHATE REGULON SENSOR PROTEIN PHOR"/>
    <property type="match status" value="1"/>
</dbReference>
<dbReference type="GO" id="GO:0016036">
    <property type="term" value="P:cellular response to phosphate starvation"/>
    <property type="evidence" value="ECO:0007669"/>
    <property type="project" value="TreeGrafter"/>
</dbReference>
<feature type="domain" description="PAS" evidence="20">
    <location>
        <begin position="87"/>
        <end position="131"/>
    </location>
</feature>
<evidence type="ECO:0000256" key="1">
    <source>
        <dbReference type="ARBA" id="ARBA00000085"/>
    </source>
</evidence>
<dbReference type="InterPro" id="IPR004358">
    <property type="entry name" value="Sig_transdc_His_kin-like_C"/>
</dbReference>
<keyword evidence="16 18" id="KW-0472">Membrane</keyword>
<dbReference type="GO" id="GO:0005886">
    <property type="term" value="C:plasma membrane"/>
    <property type="evidence" value="ECO:0007669"/>
    <property type="project" value="UniProtKB-SubCell"/>
</dbReference>
<dbReference type="InterPro" id="IPR013767">
    <property type="entry name" value="PAS_fold"/>
</dbReference>
<evidence type="ECO:0000256" key="13">
    <source>
        <dbReference type="ARBA" id="ARBA00022840"/>
    </source>
</evidence>
<feature type="transmembrane region" description="Helical" evidence="18">
    <location>
        <begin position="12"/>
        <end position="42"/>
    </location>
</feature>
<dbReference type="PROSITE" id="PS50109">
    <property type="entry name" value="HIS_KIN"/>
    <property type="match status" value="1"/>
</dbReference>
<evidence type="ECO:0000313" key="22">
    <source>
        <dbReference type="Proteomes" id="UP000006764"/>
    </source>
</evidence>
<dbReference type="KEGG" id="apac:S7S_17740"/>
<dbReference type="InterPro" id="IPR005467">
    <property type="entry name" value="His_kinase_dom"/>
</dbReference>
<comment type="subcellular location">
    <subcellularLocation>
        <location evidence="2">Cell membrane</location>
    </subcellularLocation>
</comment>
<keyword evidence="5" id="KW-0813">Transport</keyword>
<dbReference type="FunFam" id="1.10.287.130:FF:000001">
    <property type="entry name" value="Two-component sensor histidine kinase"/>
    <property type="match status" value="1"/>
</dbReference>
<dbReference type="SMART" id="SM00388">
    <property type="entry name" value="HisKA"/>
    <property type="match status" value="1"/>
</dbReference>
<dbReference type="GO" id="GO:0005524">
    <property type="term" value="F:ATP binding"/>
    <property type="evidence" value="ECO:0007669"/>
    <property type="project" value="UniProtKB-KW"/>
</dbReference>
<evidence type="ECO:0000256" key="5">
    <source>
        <dbReference type="ARBA" id="ARBA00022448"/>
    </source>
</evidence>
<evidence type="ECO:0000256" key="9">
    <source>
        <dbReference type="ARBA" id="ARBA00022679"/>
    </source>
</evidence>
<comment type="function">
    <text evidence="17">Member of the two-component regulatory system PhoR/PhoB involved in the phosphate regulon genes expression. PhoR may function as a membrane-associated protein kinase that phosphorylates PhoB in response to environmental signals.</text>
</comment>
<dbReference type="GO" id="GO:0004721">
    <property type="term" value="F:phosphoprotein phosphatase activity"/>
    <property type="evidence" value="ECO:0007669"/>
    <property type="project" value="InterPro"/>
</dbReference>
<keyword evidence="14 18" id="KW-1133">Transmembrane helix</keyword>
<dbReference type="Gene3D" id="3.30.450.20">
    <property type="entry name" value="PAS domain"/>
    <property type="match status" value="1"/>
</dbReference>
<evidence type="ECO:0000259" key="19">
    <source>
        <dbReference type="PROSITE" id="PS50109"/>
    </source>
</evidence>
<evidence type="ECO:0000259" key="20">
    <source>
        <dbReference type="PROSITE" id="PS50112"/>
    </source>
</evidence>
<dbReference type="Gene3D" id="1.10.287.130">
    <property type="match status" value="1"/>
</dbReference>
<dbReference type="InterPro" id="IPR003661">
    <property type="entry name" value="HisK_dim/P_dom"/>
</dbReference>
<feature type="domain" description="Histidine kinase" evidence="19">
    <location>
        <begin position="210"/>
        <end position="427"/>
    </location>
</feature>
<keyword evidence="8" id="KW-0592">Phosphate transport</keyword>
<evidence type="ECO:0000256" key="17">
    <source>
        <dbReference type="ARBA" id="ARBA00025207"/>
    </source>
</evidence>
<dbReference type="InterPro" id="IPR035965">
    <property type="entry name" value="PAS-like_dom_sf"/>
</dbReference>
<reference evidence="21 22" key="1">
    <citation type="journal article" date="2012" name="J. Bacteriol.">
        <title>Genome sequence of an alkane-degrading bacterium, Alcanivorax pacificus type strain W11-5, isolated from deep sea sediment.</title>
        <authorList>
            <person name="Lai Q."/>
            <person name="Shao Z."/>
        </authorList>
    </citation>
    <scope>NUCLEOTIDE SEQUENCE [LARGE SCALE GENOMIC DNA]</scope>
    <source>
        <strain evidence="21 22">W11-5</strain>
    </source>
</reference>
<dbReference type="InterPro" id="IPR014310">
    <property type="entry name" value="Sig_transdc_His_kinase_PhoR"/>
</dbReference>